<keyword evidence="3" id="KW-0863">Zinc-finger</keyword>
<dbReference type="Gene3D" id="3.30.160.60">
    <property type="entry name" value="Classic Zinc Finger"/>
    <property type="match status" value="1"/>
</dbReference>
<dbReference type="PROSITE" id="PS00028">
    <property type="entry name" value="ZINC_FINGER_C2H2_1"/>
    <property type="match status" value="2"/>
</dbReference>
<dbReference type="PANTHER" id="PTHR16516:SF4">
    <property type="entry name" value="C2H2-TYPE DOMAIN-CONTAINING PROTEIN"/>
    <property type="match status" value="1"/>
</dbReference>
<gene>
    <name evidence="6" type="ORF">WA026_000894</name>
</gene>
<keyword evidence="3" id="KW-0479">Metal-binding</keyword>
<keyword evidence="7" id="KW-1185">Reference proteome</keyword>
<evidence type="ECO:0000256" key="3">
    <source>
        <dbReference type="PROSITE-ProRule" id="PRU00042"/>
    </source>
</evidence>
<dbReference type="EMBL" id="JARQZJ010000121">
    <property type="protein sequence ID" value="KAK9888666.1"/>
    <property type="molecule type" value="Genomic_DNA"/>
</dbReference>
<protein>
    <recommendedName>
        <fullName evidence="5">C2H2-type domain-containing protein</fullName>
    </recommendedName>
</protein>
<comment type="caution">
    <text evidence="6">The sequence shown here is derived from an EMBL/GenBank/DDBJ whole genome shotgun (WGS) entry which is preliminary data.</text>
</comment>
<dbReference type="PROSITE" id="PS50157">
    <property type="entry name" value="ZINC_FINGER_C2H2_2"/>
    <property type="match status" value="2"/>
</dbReference>
<dbReference type="PANTHER" id="PTHR16516">
    <property type="entry name" value="AGAP007109-PA"/>
    <property type="match status" value="1"/>
</dbReference>
<feature type="domain" description="C2H2-type" evidence="5">
    <location>
        <begin position="364"/>
        <end position="391"/>
    </location>
</feature>
<dbReference type="GO" id="GO:0005634">
    <property type="term" value="C:nucleus"/>
    <property type="evidence" value="ECO:0007669"/>
    <property type="project" value="UniProtKB-SubCell"/>
</dbReference>
<dbReference type="GO" id="GO:0008270">
    <property type="term" value="F:zinc ion binding"/>
    <property type="evidence" value="ECO:0007669"/>
    <property type="project" value="UniProtKB-KW"/>
</dbReference>
<proteinExistence type="predicted"/>
<dbReference type="GO" id="GO:0006355">
    <property type="term" value="P:regulation of DNA-templated transcription"/>
    <property type="evidence" value="ECO:0007669"/>
    <property type="project" value="TreeGrafter"/>
</dbReference>
<dbReference type="SUPFAM" id="SSF57667">
    <property type="entry name" value="beta-beta-alpha zinc fingers"/>
    <property type="match status" value="1"/>
</dbReference>
<evidence type="ECO:0000256" key="4">
    <source>
        <dbReference type="SAM" id="MobiDB-lite"/>
    </source>
</evidence>
<dbReference type="InterPro" id="IPR036236">
    <property type="entry name" value="Znf_C2H2_sf"/>
</dbReference>
<dbReference type="InterPro" id="IPR013087">
    <property type="entry name" value="Znf_C2H2_type"/>
</dbReference>
<dbReference type="Pfam" id="PF00096">
    <property type="entry name" value="zf-C2H2"/>
    <property type="match status" value="2"/>
</dbReference>
<evidence type="ECO:0000256" key="2">
    <source>
        <dbReference type="ARBA" id="ARBA00023242"/>
    </source>
</evidence>
<dbReference type="AlphaFoldDB" id="A0AAW1V6N6"/>
<evidence type="ECO:0000256" key="1">
    <source>
        <dbReference type="ARBA" id="ARBA00004123"/>
    </source>
</evidence>
<feature type="compositionally biased region" description="Basic and acidic residues" evidence="4">
    <location>
        <begin position="385"/>
        <end position="402"/>
    </location>
</feature>
<reference evidence="6 7" key="1">
    <citation type="submission" date="2023-03" db="EMBL/GenBank/DDBJ databases">
        <title>Genome insight into feeding habits of ladybird beetles.</title>
        <authorList>
            <person name="Li H.-S."/>
            <person name="Huang Y.-H."/>
            <person name="Pang H."/>
        </authorList>
    </citation>
    <scope>NUCLEOTIDE SEQUENCE [LARGE SCALE GENOMIC DNA]</scope>
    <source>
        <strain evidence="6">SYSU_2023b</strain>
        <tissue evidence="6">Whole body</tissue>
    </source>
</reference>
<keyword evidence="3" id="KW-0862">Zinc</keyword>
<feature type="domain" description="C2H2-type" evidence="5">
    <location>
        <begin position="325"/>
        <end position="352"/>
    </location>
</feature>
<sequence length="402" mass="46132">MVLRVESDNIGTATVCFQTLSDVESVSKHVRVWRVFSLRSSKMTMDVNNRKIDIRGETQIENNSDKIQIANKTSIKRPFDVAFLMLPDEKMKQKKMLKFQERKINICTSESDDQEEEIEVTNHHDGVKSESKIQKYISSHHKQQIFDDPGLIKAKNLDELRGKVSPNHEQRSAFTKVNLINKVAPSISPALSVSPDLSYQQSLSPSPPIRTYHNFTNNMMSPNHIFRTHQGNGYSSNYDNFNSPPVVDGHHFLVKTDNMLGNNLNKMRPMYRPELSYNYGQFQNHTEMMKLSPTAPDLGLRNPAAAILTSLLPPSLAALSLPAQNVCAKCNISFRMTSDLVYHMRSHHKNDAVDFNRKRREDKLKCPVCAESFRERHHLTRHMTAHQDKEDDNIIKKKELLH</sequence>
<dbReference type="SMART" id="SM00355">
    <property type="entry name" value="ZnF_C2H2"/>
    <property type="match status" value="2"/>
</dbReference>
<comment type="subcellular location">
    <subcellularLocation>
        <location evidence="1">Nucleus</location>
    </subcellularLocation>
</comment>
<keyword evidence="2" id="KW-0539">Nucleus</keyword>
<evidence type="ECO:0000313" key="6">
    <source>
        <dbReference type="EMBL" id="KAK9888666.1"/>
    </source>
</evidence>
<organism evidence="6 7">
    <name type="scientific">Henosepilachna vigintioctopunctata</name>
    <dbReference type="NCBI Taxonomy" id="420089"/>
    <lineage>
        <taxon>Eukaryota</taxon>
        <taxon>Metazoa</taxon>
        <taxon>Ecdysozoa</taxon>
        <taxon>Arthropoda</taxon>
        <taxon>Hexapoda</taxon>
        <taxon>Insecta</taxon>
        <taxon>Pterygota</taxon>
        <taxon>Neoptera</taxon>
        <taxon>Endopterygota</taxon>
        <taxon>Coleoptera</taxon>
        <taxon>Polyphaga</taxon>
        <taxon>Cucujiformia</taxon>
        <taxon>Coccinelloidea</taxon>
        <taxon>Coccinellidae</taxon>
        <taxon>Epilachninae</taxon>
        <taxon>Epilachnini</taxon>
        <taxon>Henosepilachna</taxon>
    </lineage>
</organism>
<evidence type="ECO:0000313" key="7">
    <source>
        <dbReference type="Proteomes" id="UP001431783"/>
    </source>
</evidence>
<dbReference type="InterPro" id="IPR052296">
    <property type="entry name" value="TR-Histone_Methyltrans"/>
</dbReference>
<feature type="region of interest" description="Disordered" evidence="4">
    <location>
        <begin position="381"/>
        <end position="402"/>
    </location>
</feature>
<dbReference type="Proteomes" id="UP001431783">
    <property type="component" value="Unassembled WGS sequence"/>
</dbReference>
<evidence type="ECO:0000259" key="5">
    <source>
        <dbReference type="PROSITE" id="PS50157"/>
    </source>
</evidence>
<name>A0AAW1V6N6_9CUCU</name>
<accession>A0AAW1V6N6</accession>